<gene>
    <name evidence="18" type="primary">fliI</name>
    <name evidence="18" type="ORF">IMCC3135_08385</name>
</gene>
<keyword evidence="5" id="KW-0813">Transport</keyword>
<evidence type="ECO:0000256" key="2">
    <source>
        <dbReference type="ARBA" id="ARBA00008936"/>
    </source>
</evidence>
<evidence type="ECO:0000256" key="6">
    <source>
        <dbReference type="ARBA" id="ARBA00022490"/>
    </source>
</evidence>
<evidence type="ECO:0000256" key="5">
    <source>
        <dbReference type="ARBA" id="ARBA00022448"/>
    </source>
</evidence>
<evidence type="ECO:0000256" key="11">
    <source>
        <dbReference type="ARBA" id="ARBA00022927"/>
    </source>
</evidence>
<comment type="catalytic activity">
    <reaction evidence="16">
        <text>ATP + H2O + cellular proteinSide 1 = ADP + phosphate + cellular proteinSide 2.</text>
        <dbReference type="EC" id="7.4.2.8"/>
    </reaction>
</comment>
<dbReference type="InterPro" id="IPR005714">
    <property type="entry name" value="ATPase_T3SS_FliI/YscN"/>
</dbReference>
<name>A0A2Z2NKE0_9GAMM</name>
<evidence type="ECO:0000256" key="7">
    <source>
        <dbReference type="ARBA" id="ARBA00022741"/>
    </source>
</evidence>
<dbReference type="GO" id="GO:0016887">
    <property type="term" value="F:ATP hydrolysis activity"/>
    <property type="evidence" value="ECO:0007669"/>
    <property type="project" value="InterPro"/>
</dbReference>
<dbReference type="GO" id="GO:0044781">
    <property type="term" value="P:bacterial-type flagellum organization"/>
    <property type="evidence" value="ECO:0007669"/>
    <property type="project" value="UniProtKB-KW"/>
</dbReference>
<dbReference type="PROSITE" id="PS00152">
    <property type="entry name" value="ATPASE_ALPHA_BETA"/>
    <property type="match status" value="1"/>
</dbReference>
<keyword evidence="18" id="KW-0378">Hydrolase</keyword>
<dbReference type="InterPro" id="IPR040627">
    <property type="entry name" value="T3SS_ATPase_C"/>
</dbReference>
<dbReference type="RefSeq" id="WP_088917167.1">
    <property type="nucleotide sequence ID" value="NZ_CP018632.1"/>
</dbReference>
<dbReference type="NCBIfam" id="TIGR01026">
    <property type="entry name" value="fliI_yscN"/>
    <property type="match status" value="1"/>
</dbReference>
<dbReference type="InterPro" id="IPR050053">
    <property type="entry name" value="ATPase_alpha/beta_chains"/>
</dbReference>
<evidence type="ECO:0000256" key="3">
    <source>
        <dbReference type="ARBA" id="ARBA00012473"/>
    </source>
</evidence>
<evidence type="ECO:0000256" key="16">
    <source>
        <dbReference type="ARBA" id="ARBA00034006"/>
    </source>
</evidence>
<comment type="similarity">
    <text evidence="2">Belongs to the ATPase alpha/beta chains family.</text>
</comment>
<evidence type="ECO:0000256" key="12">
    <source>
        <dbReference type="ARBA" id="ARBA00022967"/>
    </source>
</evidence>
<dbReference type="InterPro" id="IPR003593">
    <property type="entry name" value="AAA+_ATPase"/>
</dbReference>
<dbReference type="PANTHER" id="PTHR15184:SF81">
    <property type="entry name" value="FLAGELLUM-SPECIFIC ATP SYNTHASE"/>
    <property type="match status" value="1"/>
</dbReference>
<dbReference type="EMBL" id="CP018632">
    <property type="protein sequence ID" value="ASJ71776.1"/>
    <property type="molecule type" value="Genomic_DNA"/>
</dbReference>
<evidence type="ECO:0000259" key="17">
    <source>
        <dbReference type="SMART" id="SM00382"/>
    </source>
</evidence>
<evidence type="ECO:0000313" key="18">
    <source>
        <dbReference type="EMBL" id="ASJ71776.1"/>
    </source>
</evidence>
<keyword evidence="9" id="KW-1005">Bacterial flagellum biogenesis</keyword>
<dbReference type="GO" id="GO:0005737">
    <property type="term" value="C:cytoplasm"/>
    <property type="evidence" value="ECO:0007669"/>
    <property type="project" value="UniProtKB-SubCell"/>
</dbReference>
<keyword evidence="13" id="KW-0406">Ion transport</keyword>
<dbReference type="GO" id="GO:0030254">
    <property type="term" value="P:protein secretion by the type III secretion system"/>
    <property type="evidence" value="ECO:0007669"/>
    <property type="project" value="InterPro"/>
</dbReference>
<keyword evidence="12" id="KW-1278">Translocase</keyword>
<keyword evidence="6" id="KW-0963">Cytoplasm</keyword>
<dbReference type="InterPro" id="IPR020003">
    <property type="entry name" value="ATPase_a/bsu_AS"/>
</dbReference>
<dbReference type="GO" id="GO:0030257">
    <property type="term" value="C:type III protein secretion system complex"/>
    <property type="evidence" value="ECO:0007669"/>
    <property type="project" value="InterPro"/>
</dbReference>
<keyword evidence="7" id="KW-0547">Nucleotide-binding</keyword>
<dbReference type="GO" id="GO:0046933">
    <property type="term" value="F:proton-transporting ATP synthase activity, rotational mechanism"/>
    <property type="evidence" value="ECO:0007669"/>
    <property type="project" value="TreeGrafter"/>
</dbReference>
<reference evidence="18 19" key="1">
    <citation type="submission" date="2016-12" db="EMBL/GenBank/DDBJ databases">
        <authorList>
            <person name="Song W.-J."/>
            <person name="Kurnit D.M."/>
        </authorList>
    </citation>
    <scope>NUCLEOTIDE SEQUENCE [LARGE SCALE GENOMIC DNA]</scope>
    <source>
        <strain evidence="18 19">IMCC3135</strain>
    </source>
</reference>
<dbReference type="CDD" id="cd18117">
    <property type="entry name" value="ATP-synt_flagellum-secretory_path_III_N"/>
    <property type="match status" value="1"/>
</dbReference>
<evidence type="ECO:0000256" key="14">
    <source>
        <dbReference type="ARBA" id="ARBA00023225"/>
    </source>
</evidence>
<dbReference type="InterPro" id="IPR000194">
    <property type="entry name" value="ATPase_F1/V1/A1_a/bsu_nucl-bd"/>
</dbReference>
<dbReference type="EC" id="7.1.2.2" evidence="3"/>
<evidence type="ECO:0000256" key="1">
    <source>
        <dbReference type="ARBA" id="ARBA00004496"/>
    </source>
</evidence>
<dbReference type="PANTHER" id="PTHR15184">
    <property type="entry name" value="ATP SYNTHASE"/>
    <property type="match status" value="1"/>
</dbReference>
<evidence type="ECO:0000256" key="4">
    <source>
        <dbReference type="ARBA" id="ARBA00020580"/>
    </source>
</evidence>
<keyword evidence="19" id="KW-1185">Reference proteome</keyword>
<dbReference type="InterPro" id="IPR027417">
    <property type="entry name" value="P-loop_NTPase"/>
</dbReference>
<sequence length="449" mass="47763">MSGEPYGTVPSSLADRIHQRREELTAVELPVEGRLSTLRGLTLEAEGCQVEIGSRCLIETTSGKEVEAQVVGFNRSRTLLMPTGSVAGLRSQARVKPVPGQASAPCGDELLGRVIDARGRPIDGLGPLKTTHSTPLMGHPINPLDRAGIHEAFDVGVRSINGLLTLGRGQRVGLFAGSGVGKSALLGMITRHSEADVTVIGLIGERGREVNDFVRETLGRKGMERAIVVAVPADQPPLLRLHGAMLATAIAESFRDRGQQVLLLVDSLTRFAQAQREIGLATGEPPTSKGYPPSAFAMLPQLVERAGNMAHGGSITAIYTVLAEGDDQNDPIVDAARAVLDGHIVLTRALSDAAHYPAIDIGASVSRTRSAVNTPEQEQLIRRCLQLSASYRSQEDMIRVGLYQSGSDPLLDKAVAFWPRLQAFLQQPATSGVGISAARAQLADILQSQ</sequence>
<comment type="subcellular location">
    <subcellularLocation>
        <location evidence="1">Cytoplasm</location>
    </subcellularLocation>
</comment>
<evidence type="ECO:0000313" key="19">
    <source>
        <dbReference type="Proteomes" id="UP000250079"/>
    </source>
</evidence>
<dbReference type="KEGG" id="gai:IMCC3135_08385"/>
<evidence type="ECO:0000256" key="13">
    <source>
        <dbReference type="ARBA" id="ARBA00023065"/>
    </source>
</evidence>
<dbReference type="CDD" id="cd01136">
    <property type="entry name" value="ATPase_flagellum-secretory_path_III"/>
    <property type="match status" value="1"/>
</dbReference>
<keyword evidence="14" id="KW-1006">Bacterial flagellum protein export</keyword>
<evidence type="ECO:0000256" key="15">
    <source>
        <dbReference type="ARBA" id="ARBA00023310"/>
    </source>
</evidence>
<feature type="domain" description="AAA+ ATPase" evidence="17">
    <location>
        <begin position="168"/>
        <end position="350"/>
    </location>
</feature>
<organism evidence="18 19">
    <name type="scientific">Granulosicoccus antarcticus IMCC3135</name>
    <dbReference type="NCBI Taxonomy" id="1192854"/>
    <lineage>
        <taxon>Bacteria</taxon>
        <taxon>Pseudomonadati</taxon>
        <taxon>Pseudomonadota</taxon>
        <taxon>Gammaproteobacteria</taxon>
        <taxon>Chromatiales</taxon>
        <taxon>Granulosicoccaceae</taxon>
        <taxon>Granulosicoccus</taxon>
    </lineage>
</organism>
<keyword evidence="15" id="KW-0066">ATP synthesis</keyword>
<evidence type="ECO:0000256" key="8">
    <source>
        <dbReference type="ARBA" id="ARBA00022781"/>
    </source>
</evidence>
<keyword evidence="8" id="KW-0375">Hydrogen ion transport</keyword>
<dbReference type="SUPFAM" id="SSF52540">
    <property type="entry name" value="P-loop containing nucleoside triphosphate hydrolases"/>
    <property type="match status" value="1"/>
</dbReference>
<dbReference type="OrthoDB" id="9148544at2"/>
<proteinExistence type="inferred from homology"/>
<dbReference type="Pfam" id="PF00006">
    <property type="entry name" value="ATP-synt_ab"/>
    <property type="match status" value="1"/>
</dbReference>
<dbReference type="Proteomes" id="UP000250079">
    <property type="component" value="Chromosome"/>
</dbReference>
<dbReference type="GO" id="GO:0005524">
    <property type="term" value="F:ATP binding"/>
    <property type="evidence" value="ECO:0007669"/>
    <property type="project" value="UniProtKB-KW"/>
</dbReference>
<accession>A0A2Z2NKE0</accession>
<protein>
    <recommendedName>
        <fullName evidence="4">Flagellum-specific ATP synthase</fullName>
        <ecNumber evidence="3">7.1.2.2</ecNumber>
    </recommendedName>
</protein>
<dbReference type="Gene3D" id="3.40.50.12240">
    <property type="match status" value="1"/>
</dbReference>
<dbReference type="SMART" id="SM00382">
    <property type="entry name" value="AAA"/>
    <property type="match status" value="1"/>
</dbReference>
<dbReference type="GO" id="GO:0008564">
    <property type="term" value="F:protein-exporting ATPase activity"/>
    <property type="evidence" value="ECO:0007669"/>
    <property type="project" value="UniProtKB-EC"/>
</dbReference>
<evidence type="ECO:0000256" key="10">
    <source>
        <dbReference type="ARBA" id="ARBA00022840"/>
    </source>
</evidence>
<dbReference type="Pfam" id="PF18269">
    <property type="entry name" value="T3SS_ATPase_C"/>
    <property type="match status" value="1"/>
</dbReference>
<evidence type="ECO:0000256" key="9">
    <source>
        <dbReference type="ARBA" id="ARBA00022795"/>
    </source>
</evidence>
<dbReference type="AlphaFoldDB" id="A0A2Z2NKE0"/>
<keyword evidence="11" id="KW-0653">Protein transport</keyword>
<dbReference type="FunFam" id="3.40.50.12240:FF:000002">
    <property type="entry name" value="Flagellum-specific ATP synthase FliI"/>
    <property type="match status" value="1"/>
</dbReference>
<keyword evidence="10" id="KW-0067">ATP-binding</keyword>